<dbReference type="GO" id="GO:0016491">
    <property type="term" value="F:oxidoreductase activity"/>
    <property type="evidence" value="ECO:0007669"/>
    <property type="project" value="InterPro"/>
</dbReference>
<dbReference type="HOGENOM" id="CLU_000422_3_3_2"/>
<proteinExistence type="predicted"/>
<dbReference type="AlphaFoldDB" id="L0ABE2"/>
<feature type="domain" description="FAD/NAD(P)-binding" evidence="1">
    <location>
        <begin position="21"/>
        <end position="344"/>
    </location>
</feature>
<accession>L0ABE2</accession>
<dbReference type="EMBL" id="CP003378">
    <property type="protein sequence ID" value="AFZ70739.1"/>
    <property type="molecule type" value="Genomic_DNA"/>
</dbReference>
<evidence type="ECO:0000313" key="3">
    <source>
        <dbReference type="Proteomes" id="UP000010469"/>
    </source>
</evidence>
<dbReference type="InParanoid" id="L0ABE2"/>
<organism evidence="2 3">
    <name type="scientific">Caldisphaera lagunensis (strain DSM 15908 / JCM 11604 / ANMR 0165 / IC-154)</name>
    <dbReference type="NCBI Taxonomy" id="1056495"/>
    <lineage>
        <taxon>Archaea</taxon>
        <taxon>Thermoproteota</taxon>
        <taxon>Thermoprotei</taxon>
        <taxon>Acidilobales</taxon>
        <taxon>Caldisphaeraceae</taxon>
        <taxon>Caldisphaera</taxon>
    </lineage>
</organism>
<dbReference type="eggNOG" id="arCOG01292">
    <property type="taxonomic scope" value="Archaea"/>
</dbReference>
<dbReference type="Gene3D" id="3.50.50.60">
    <property type="entry name" value="FAD/NAD(P)-binding domain"/>
    <property type="match status" value="3"/>
</dbReference>
<dbReference type="InterPro" id="IPR036188">
    <property type="entry name" value="FAD/NAD-bd_sf"/>
</dbReference>
<dbReference type="PANTHER" id="PTHR43100:SF1">
    <property type="entry name" value="GLUTAMATE SYNTHASE [NADPH] SMALL CHAIN"/>
    <property type="match status" value="1"/>
</dbReference>
<protein>
    <submittedName>
        <fullName evidence="2">NADPH-dependent glutamate synthase beta chain-like oxidoreductase</fullName>
    </submittedName>
</protein>
<dbReference type="Pfam" id="PF07992">
    <property type="entry name" value="Pyr_redox_2"/>
    <property type="match status" value="1"/>
</dbReference>
<keyword evidence="3" id="KW-1185">Reference proteome</keyword>
<dbReference type="KEGG" id="clg:Calag_1017"/>
<dbReference type="PRINTS" id="PR00469">
    <property type="entry name" value="PNDRDTASEII"/>
</dbReference>
<dbReference type="InterPro" id="IPR023753">
    <property type="entry name" value="FAD/NAD-binding_dom"/>
</dbReference>
<evidence type="ECO:0000313" key="2">
    <source>
        <dbReference type="EMBL" id="AFZ70739.1"/>
    </source>
</evidence>
<name>L0ABE2_CALLD</name>
<dbReference type="InterPro" id="IPR051394">
    <property type="entry name" value="Glutamate_Synthase"/>
</dbReference>
<dbReference type="PRINTS" id="PR00368">
    <property type="entry name" value="FADPNR"/>
</dbReference>
<evidence type="ECO:0000259" key="1">
    <source>
        <dbReference type="Pfam" id="PF07992"/>
    </source>
</evidence>
<gene>
    <name evidence="2" type="ordered locus">Calag_1017</name>
</gene>
<dbReference type="Proteomes" id="UP000010469">
    <property type="component" value="Chromosome"/>
</dbReference>
<dbReference type="STRING" id="1056495.Calag_1017"/>
<dbReference type="PANTHER" id="PTHR43100">
    <property type="entry name" value="GLUTAMATE SYNTHASE [NADPH] SMALL CHAIN"/>
    <property type="match status" value="1"/>
</dbReference>
<dbReference type="NCBIfam" id="NF009409">
    <property type="entry name" value="PRK12770.1"/>
    <property type="match status" value="1"/>
</dbReference>
<reference evidence="3" key="1">
    <citation type="submission" date="2012-03" db="EMBL/GenBank/DDBJ databases">
        <title>Complete genome of Caldisphaera lagunensis DSM 15908.</title>
        <authorList>
            <person name="Lucas S."/>
            <person name="Copeland A."/>
            <person name="Lapidus A."/>
            <person name="Glavina del Rio T."/>
            <person name="Dalin E."/>
            <person name="Tice H."/>
            <person name="Bruce D."/>
            <person name="Goodwin L."/>
            <person name="Pitluck S."/>
            <person name="Peters L."/>
            <person name="Mikhailova N."/>
            <person name="Teshima H."/>
            <person name="Kyrpides N."/>
            <person name="Mavromatis K."/>
            <person name="Ivanova N."/>
            <person name="Brettin T."/>
            <person name="Detter J.C."/>
            <person name="Han C."/>
            <person name="Larimer F."/>
            <person name="Land M."/>
            <person name="Hauser L."/>
            <person name="Markowitz V."/>
            <person name="Cheng J.-F."/>
            <person name="Hugenholtz P."/>
            <person name="Woyke T."/>
            <person name="Wu D."/>
            <person name="Spring S."/>
            <person name="Schroeder M."/>
            <person name="Brambilla E."/>
            <person name="Klenk H.-P."/>
            <person name="Eisen J.A."/>
        </authorList>
    </citation>
    <scope>NUCLEOTIDE SEQUENCE [LARGE SCALE GENOMIC DNA]</scope>
    <source>
        <strain evidence="3">DSM 15908 / JCM 11604 / IC-154</strain>
    </source>
</reference>
<sequence length="358" mass="39238">MILEVKFLRCKPDQVPTGVGKKVAIIGAGTAGLGAAGLLRCKGYQVTVYDMLPEPGGMLIFGIHVYRIPKPPVREGVKELMDAGVEFVLNTKINANVSYGIMDKIISPKQSVDLEDIIKEHDATLIATGTWESNKMKVKGEDLPWVFPSMEFIVATHLAKFGYRPWDIVPNLSGRLLVIGGGYTAEDAAYIPMTYDEFKNKMKKVVLSYRRSKKEAPMGVMEMNNLEAAGIEIWELTVPTEFREENGKRIVKIIRNQLVHAPGEKRPKPVPIPGSEFETEFDFASKAVGERPTAPLTNNCCGITLTDWGTIVTDKNLMTTRKGVFAAGDVVHGPSQLGPALKSGMDAANAIIKYLSSI</sequence>
<dbReference type="SUPFAM" id="SSF51971">
    <property type="entry name" value="Nucleotide-binding domain"/>
    <property type="match status" value="1"/>
</dbReference>